<dbReference type="Gramene" id="PGSC0003DMT400092534">
    <property type="protein sequence ID" value="PGSC0003DMT400092534"/>
    <property type="gene ID" value="PGSC0003DMG400042105"/>
</dbReference>
<dbReference type="AlphaFoldDB" id="M1DQ01"/>
<dbReference type="HOGENOM" id="CLU_3036169_0_0_1"/>
<dbReference type="Proteomes" id="UP000011115">
    <property type="component" value="Unassembled WGS sequence"/>
</dbReference>
<proteinExistence type="predicted"/>
<organism evidence="1 2">
    <name type="scientific">Solanum tuberosum</name>
    <name type="common">Potato</name>
    <dbReference type="NCBI Taxonomy" id="4113"/>
    <lineage>
        <taxon>Eukaryota</taxon>
        <taxon>Viridiplantae</taxon>
        <taxon>Streptophyta</taxon>
        <taxon>Embryophyta</taxon>
        <taxon>Tracheophyta</taxon>
        <taxon>Spermatophyta</taxon>
        <taxon>Magnoliopsida</taxon>
        <taxon>eudicotyledons</taxon>
        <taxon>Gunneridae</taxon>
        <taxon>Pentapetalae</taxon>
        <taxon>asterids</taxon>
        <taxon>lamiids</taxon>
        <taxon>Solanales</taxon>
        <taxon>Solanaceae</taxon>
        <taxon>Solanoideae</taxon>
        <taxon>Solaneae</taxon>
        <taxon>Solanum</taxon>
    </lineage>
</organism>
<dbReference type="InParanoid" id="M1DQ01"/>
<keyword evidence="2" id="KW-1185">Reference proteome</keyword>
<protein>
    <submittedName>
        <fullName evidence="1">Uncharacterized protein</fullName>
    </submittedName>
</protein>
<evidence type="ECO:0000313" key="2">
    <source>
        <dbReference type="Proteomes" id="UP000011115"/>
    </source>
</evidence>
<reference evidence="1" key="2">
    <citation type="submission" date="2015-06" db="UniProtKB">
        <authorList>
            <consortium name="EnsemblPlants"/>
        </authorList>
    </citation>
    <scope>IDENTIFICATION</scope>
    <source>
        <strain evidence="1">DM1-3 516 R44</strain>
    </source>
</reference>
<accession>M1DQ01</accession>
<reference evidence="2" key="1">
    <citation type="journal article" date="2011" name="Nature">
        <title>Genome sequence and analysis of the tuber crop potato.</title>
        <authorList>
            <consortium name="The Potato Genome Sequencing Consortium"/>
        </authorList>
    </citation>
    <scope>NUCLEOTIDE SEQUENCE [LARGE SCALE GENOMIC DNA]</scope>
    <source>
        <strain evidence="2">cv. DM1-3 516 R44</strain>
    </source>
</reference>
<dbReference type="EnsemblPlants" id="PGSC0003DMT400092534">
    <property type="protein sequence ID" value="PGSC0003DMT400092534"/>
    <property type="gene ID" value="PGSC0003DMG400042105"/>
</dbReference>
<dbReference type="PaxDb" id="4113-PGSC0003DMT400092534"/>
<sequence>MLRSTFDMYSSASVIMPPHRAYERNANARNANATPPVLDHEVMNAEFCNAIQLLA</sequence>
<name>M1DQ01_SOLTU</name>
<evidence type="ECO:0000313" key="1">
    <source>
        <dbReference type="EnsemblPlants" id="PGSC0003DMT400092534"/>
    </source>
</evidence>